<accession>A0A1S6HYN1</accession>
<reference evidence="2 3" key="1">
    <citation type="submission" date="2016-03" db="EMBL/GenBank/DDBJ databases">
        <title>Complete genome sequence of Shewanella psychrophila WP2, a deep sea bacterium isolated from west Pacific sediment.</title>
        <authorList>
            <person name="Xu G."/>
            <person name="Jian H."/>
        </authorList>
    </citation>
    <scope>NUCLEOTIDE SEQUENCE [LARGE SCALE GENOMIC DNA]</scope>
    <source>
        <strain evidence="2 3">WP2</strain>
    </source>
</reference>
<dbReference type="Proteomes" id="UP000189545">
    <property type="component" value="Chromosome"/>
</dbReference>
<evidence type="ECO:0000313" key="2">
    <source>
        <dbReference type="EMBL" id="AQS40548.1"/>
    </source>
</evidence>
<dbReference type="InterPro" id="IPR018740">
    <property type="entry name" value="DUF2282_membr"/>
</dbReference>
<feature type="signal peptide" evidence="1">
    <location>
        <begin position="1"/>
        <end position="26"/>
    </location>
</feature>
<dbReference type="OrthoDB" id="1551288at2"/>
<dbReference type="AlphaFoldDB" id="A0A1S6HYN1"/>
<feature type="chain" id="PRO_5013137002" evidence="1">
    <location>
        <begin position="27"/>
        <end position="94"/>
    </location>
</feature>
<organism evidence="2 3">
    <name type="scientific">Shewanella psychrophila</name>
    <dbReference type="NCBI Taxonomy" id="225848"/>
    <lineage>
        <taxon>Bacteria</taxon>
        <taxon>Pseudomonadati</taxon>
        <taxon>Pseudomonadota</taxon>
        <taxon>Gammaproteobacteria</taxon>
        <taxon>Alteromonadales</taxon>
        <taxon>Shewanellaceae</taxon>
        <taxon>Shewanella</taxon>
    </lineage>
</organism>
<dbReference type="KEGG" id="spsw:Sps_05484"/>
<dbReference type="EMBL" id="CP014782">
    <property type="protein sequence ID" value="AQS40548.1"/>
    <property type="molecule type" value="Genomic_DNA"/>
</dbReference>
<dbReference type="STRING" id="225848.Sps_05484"/>
<evidence type="ECO:0000256" key="1">
    <source>
        <dbReference type="SAM" id="SignalP"/>
    </source>
</evidence>
<name>A0A1S6HYN1_9GAMM</name>
<gene>
    <name evidence="2" type="ORF">Sps_05484</name>
</gene>
<dbReference type="RefSeq" id="WP_077755325.1">
    <property type="nucleotide sequence ID" value="NZ_CP014782.1"/>
</dbReference>
<protein>
    <submittedName>
        <fullName evidence="2">Putative integral membrane protein (DUF2282)</fullName>
    </submittedName>
</protein>
<proteinExistence type="predicted"/>
<evidence type="ECO:0000313" key="3">
    <source>
        <dbReference type="Proteomes" id="UP000189545"/>
    </source>
</evidence>
<dbReference type="Pfam" id="PF10048">
    <property type="entry name" value="DUF2282"/>
    <property type="match status" value="1"/>
</dbReference>
<sequence>MKSSNKAIGLTVAGILAAGLSVGANAVPDQPTEWEKCAGIAKAGANDCGALDGSHGCAGQAKADNLPNEWVYVPSGTCDKITGGEVKAVKPAKS</sequence>
<keyword evidence="1" id="KW-0732">Signal</keyword>
<keyword evidence="3" id="KW-1185">Reference proteome</keyword>